<accession>A0A371CUV7</accession>
<feature type="transmembrane region" description="Helical" evidence="1">
    <location>
        <begin position="151"/>
        <end position="175"/>
    </location>
</feature>
<proteinExistence type="predicted"/>
<dbReference type="PANTHER" id="PTHR40465">
    <property type="entry name" value="CHROMOSOME 1, WHOLE GENOME SHOTGUN SEQUENCE"/>
    <property type="match status" value="1"/>
</dbReference>
<reference evidence="3 4" key="1">
    <citation type="journal article" date="2018" name="Biotechnol. Biofuels">
        <title>Integrative visual omics of the white-rot fungus Polyporus brumalis exposes the biotechnological potential of its oxidative enzymes for delignifying raw plant biomass.</title>
        <authorList>
            <person name="Miyauchi S."/>
            <person name="Rancon A."/>
            <person name="Drula E."/>
            <person name="Hage H."/>
            <person name="Chaduli D."/>
            <person name="Favel A."/>
            <person name="Grisel S."/>
            <person name="Henrissat B."/>
            <person name="Herpoel-Gimbert I."/>
            <person name="Ruiz-Duenas F.J."/>
            <person name="Chevret D."/>
            <person name="Hainaut M."/>
            <person name="Lin J."/>
            <person name="Wang M."/>
            <person name="Pangilinan J."/>
            <person name="Lipzen A."/>
            <person name="Lesage-Meessen L."/>
            <person name="Navarro D."/>
            <person name="Riley R."/>
            <person name="Grigoriev I.V."/>
            <person name="Zhou S."/>
            <person name="Raouche S."/>
            <person name="Rosso M.N."/>
        </authorList>
    </citation>
    <scope>NUCLEOTIDE SEQUENCE [LARGE SCALE GENOMIC DNA]</scope>
    <source>
        <strain evidence="3 4">BRFM 1820</strain>
    </source>
</reference>
<dbReference type="Proteomes" id="UP000256964">
    <property type="component" value="Unassembled WGS sequence"/>
</dbReference>
<dbReference type="EMBL" id="KZ857456">
    <property type="protein sequence ID" value="RDX44046.1"/>
    <property type="molecule type" value="Genomic_DNA"/>
</dbReference>
<gene>
    <name evidence="3" type="ORF">OH76DRAFT_1487471</name>
</gene>
<evidence type="ECO:0000256" key="1">
    <source>
        <dbReference type="SAM" id="Phobius"/>
    </source>
</evidence>
<evidence type="ECO:0000313" key="3">
    <source>
        <dbReference type="EMBL" id="RDX44046.1"/>
    </source>
</evidence>
<feature type="transmembrane region" description="Helical" evidence="1">
    <location>
        <begin position="6"/>
        <end position="27"/>
    </location>
</feature>
<protein>
    <recommendedName>
        <fullName evidence="2">DUF6534 domain-containing protein</fullName>
    </recommendedName>
</protein>
<evidence type="ECO:0000313" key="4">
    <source>
        <dbReference type="Proteomes" id="UP000256964"/>
    </source>
</evidence>
<evidence type="ECO:0000259" key="2">
    <source>
        <dbReference type="Pfam" id="PF20152"/>
    </source>
</evidence>
<dbReference type="OrthoDB" id="2737607at2759"/>
<organism evidence="3 4">
    <name type="scientific">Lentinus brumalis</name>
    <dbReference type="NCBI Taxonomy" id="2498619"/>
    <lineage>
        <taxon>Eukaryota</taxon>
        <taxon>Fungi</taxon>
        <taxon>Dikarya</taxon>
        <taxon>Basidiomycota</taxon>
        <taxon>Agaricomycotina</taxon>
        <taxon>Agaricomycetes</taxon>
        <taxon>Polyporales</taxon>
        <taxon>Polyporaceae</taxon>
        <taxon>Lentinus</taxon>
    </lineage>
</organism>
<keyword evidence="4" id="KW-1185">Reference proteome</keyword>
<feature type="transmembrane region" description="Helical" evidence="1">
    <location>
        <begin position="115"/>
        <end position="139"/>
    </location>
</feature>
<keyword evidence="1" id="KW-0812">Transmembrane</keyword>
<dbReference type="AlphaFoldDB" id="A0A371CUV7"/>
<dbReference type="InterPro" id="IPR045339">
    <property type="entry name" value="DUF6534"/>
</dbReference>
<dbReference type="Pfam" id="PF20152">
    <property type="entry name" value="DUF6534"/>
    <property type="match status" value="1"/>
</dbReference>
<keyword evidence="1" id="KW-1133">Transmembrane helix</keyword>
<feature type="transmembrane region" description="Helical" evidence="1">
    <location>
        <begin position="39"/>
        <end position="66"/>
    </location>
</feature>
<dbReference type="PANTHER" id="PTHR40465:SF1">
    <property type="entry name" value="DUF6534 DOMAIN-CONTAINING PROTEIN"/>
    <property type="match status" value="1"/>
</dbReference>
<feature type="transmembrane region" description="Helical" evidence="1">
    <location>
        <begin position="81"/>
        <end position="103"/>
    </location>
</feature>
<sequence>MGETFGALLLGTFSGTILYGLGLHQLYRYFQLYPKDLIFVRSVVILTMIFETLHTVLTLHVCYFYLVDNYLCPGRLQQTVWSINLLAITTGMTMSASQMFFARRLYKVGPGYRKVVFLAIAFLVGEFVFAVTSTVELYLETSIYTFGKMTWVVSGGYGMATVADTLLTISLIVTLQRSRTGMKPAQGSQRGTTQPFIWLDPALTETIDASVFNVISLILAVAMSEQFLYVCFSIVTTRLYANTLLAAVNSRVYSVPGGSEAFELQTMPRSQGILAPAIRSTDCTHGRRELRFNTRRQGGS</sequence>
<keyword evidence="1" id="KW-0472">Membrane</keyword>
<feature type="domain" description="DUF6534" evidence="2">
    <location>
        <begin position="160"/>
        <end position="252"/>
    </location>
</feature>
<dbReference type="STRING" id="139420.A0A371CUV7"/>
<name>A0A371CUV7_9APHY</name>